<protein>
    <submittedName>
        <fullName evidence="1">Uncharacterized protein</fullName>
    </submittedName>
</protein>
<gene>
    <name evidence="1" type="ORF">EVAR_98463_1</name>
</gene>
<dbReference type="Proteomes" id="UP000299102">
    <property type="component" value="Unassembled WGS sequence"/>
</dbReference>
<sequence length="200" mass="22679">MRSVHRRNLHTIGRISCHRHSDSDLEHRRRAPARPGSLRSESFDLKYRGCAVSSVSEAQLVVIAPAALGAWFRFPDKTNIYLIERIMFIFITGFRTALFRCHNAQDEGTSCALVLNCVASSHSPPAHRPLNARSFERNVHLGVSDPRHAAGRRPRHPSFMASCRVQSVRILLKRSVLSKCETKRTPLHRRFYSGGFILIV</sequence>
<organism evidence="1 2">
    <name type="scientific">Eumeta variegata</name>
    <name type="common">Bagworm moth</name>
    <name type="synonym">Eumeta japonica</name>
    <dbReference type="NCBI Taxonomy" id="151549"/>
    <lineage>
        <taxon>Eukaryota</taxon>
        <taxon>Metazoa</taxon>
        <taxon>Ecdysozoa</taxon>
        <taxon>Arthropoda</taxon>
        <taxon>Hexapoda</taxon>
        <taxon>Insecta</taxon>
        <taxon>Pterygota</taxon>
        <taxon>Neoptera</taxon>
        <taxon>Endopterygota</taxon>
        <taxon>Lepidoptera</taxon>
        <taxon>Glossata</taxon>
        <taxon>Ditrysia</taxon>
        <taxon>Tineoidea</taxon>
        <taxon>Psychidae</taxon>
        <taxon>Oiketicinae</taxon>
        <taxon>Eumeta</taxon>
    </lineage>
</organism>
<reference evidence="1 2" key="1">
    <citation type="journal article" date="2019" name="Commun. Biol.">
        <title>The bagworm genome reveals a unique fibroin gene that provides high tensile strength.</title>
        <authorList>
            <person name="Kono N."/>
            <person name="Nakamura H."/>
            <person name="Ohtoshi R."/>
            <person name="Tomita M."/>
            <person name="Numata K."/>
            <person name="Arakawa K."/>
        </authorList>
    </citation>
    <scope>NUCLEOTIDE SEQUENCE [LARGE SCALE GENOMIC DNA]</scope>
</reference>
<proteinExistence type="predicted"/>
<accession>A0A4C1YRI2</accession>
<dbReference type="EMBL" id="BGZK01001345">
    <property type="protein sequence ID" value="GBP77770.1"/>
    <property type="molecule type" value="Genomic_DNA"/>
</dbReference>
<comment type="caution">
    <text evidence="1">The sequence shown here is derived from an EMBL/GenBank/DDBJ whole genome shotgun (WGS) entry which is preliminary data.</text>
</comment>
<evidence type="ECO:0000313" key="2">
    <source>
        <dbReference type="Proteomes" id="UP000299102"/>
    </source>
</evidence>
<keyword evidence="2" id="KW-1185">Reference proteome</keyword>
<name>A0A4C1YRI2_EUMVA</name>
<evidence type="ECO:0000313" key="1">
    <source>
        <dbReference type="EMBL" id="GBP77770.1"/>
    </source>
</evidence>
<dbReference type="AlphaFoldDB" id="A0A4C1YRI2"/>